<keyword evidence="3" id="KW-1185">Reference proteome</keyword>
<evidence type="ECO:0000256" key="1">
    <source>
        <dbReference type="SAM" id="MobiDB-lite"/>
    </source>
</evidence>
<dbReference type="HOGENOM" id="CLU_443338_0_0_0"/>
<feature type="compositionally biased region" description="Basic and acidic residues" evidence="1">
    <location>
        <begin position="198"/>
        <end position="217"/>
    </location>
</feature>
<dbReference type="KEGG" id="puv:PUV_02430"/>
<feature type="region of interest" description="Disordered" evidence="1">
    <location>
        <begin position="236"/>
        <end position="280"/>
    </location>
</feature>
<organism evidence="2 3">
    <name type="scientific">Parachlamydia acanthamoebae (strain UV7)</name>
    <dbReference type="NCBI Taxonomy" id="765952"/>
    <lineage>
        <taxon>Bacteria</taxon>
        <taxon>Pseudomonadati</taxon>
        <taxon>Chlamydiota</taxon>
        <taxon>Chlamydiia</taxon>
        <taxon>Parachlamydiales</taxon>
        <taxon>Parachlamydiaceae</taxon>
        <taxon>Parachlamydia</taxon>
    </lineage>
</organism>
<proteinExistence type="predicted"/>
<gene>
    <name evidence="2" type="ordered locus">PUV_02430</name>
</gene>
<feature type="compositionally biased region" description="Polar residues" evidence="1">
    <location>
        <begin position="466"/>
        <end position="495"/>
    </location>
</feature>
<dbReference type="RefSeq" id="WP_013924225.1">
    <property type="nucleotide sequence ID" value="NC_015702.1"/>
</dbReference>
<sequence>MTVNNEFSRVYPAYGLSGTERKNSLPTLSKKFLFVSPTALQATNKPRKVNKIKHFFTYVVRKIVQFFKGIKSKLSQKLKKPSKKPSAYVIPAAPPPPPSKASPVSSQQKKNPRVSPMPSAPKEEKSEGASAAKRPVSTSSPMMNELNKAVLNKGKNSSNISIEEQIQRNKAKKEASDHSEESNGSGSVQDQIKRFSAKPKEAGTFEKKTVKKDETPVKSEVLSVESILTQEASAYIAPDDALQPKPVLESSAVPNEISRQKIQDALSSGENSPRDLSSSGEGFVVIEVFQTNEKENDKTESKPINSSFYFGEEFIKVESSQQDTEAGQLPKRLDLFNSEGKVEPLETPFLGGTASLVDTAEEDVEKGDPQEEDRRMAELANQTVETEASSQPEKHESESPQKVVTEEQAQRVSRIARKPIGRSTQNPNPGRLIDKMGGFMEGLNVRLPLPGSTPPKKNPAPALSQEPVTGSVQVGTPTPSNVNSRQDSSAPTGSDPSILATPEKRRPLPRQPRRSLNEGIPDTDSGPEQEQAKFISHQIAGLMSPPRADDALLTSAANPNSPLKLDSEGSILGGLGSSKSNLDHLTKLRPQQQHKRSPTARKTRKKEICLEKPNAS</sequence>
<feature type="region of interest" description="Disordered" evidence="1">
    <location>
        <begin position="75"/>
        <end position="218"/>
    </location>
</feature>
<name>F8KVQ7_PARAV</name>
<feature type="region of interest" description="Disordered" evidence="1">
    <location>
        <begin position="344"/>
        <end position="616"/>
    </location>
</feature>
<evidence type="ECO:0000313" key="3">
    <source>
        <dbReference type="Proteomes" id="UP000000495"/>
    </source>
</evidence>
<feature type="compositionally biased region" description="Basic residues" evidence="1">
    <location>
        <begin position="592"/>
        <end position="605"/>
    </location>
</feature>
<feature type="compositionally biased region" description="Polar residues" evidence="1">
    <location>
        <begin position="154"/>
        <end position="164"/>
    </location>
</feature>
<reference evidence="2 3" key="2">
    <citation type="journal article" date="2011" name="Mol. Biol. Evol.">
        <title>Unity in variety--the pan-genome of the Chlamydiae.</title>
        <authorList>
            <person name="Collingro A."/>
            <person name="Tischler P."/>
            <person name="Weinmaier T."/>
            <person name="Penz T."/>
            <person name="Heinz E."/>
            <person name="Brunham R.C."/>
            <person name="Read T.D."/>
            <person name="Bavoil P.M."/>
            <person name="Sachse K."/>
            <person name="Kahane S."/>
            <person name="Friedman M.G."/>
            <person name="Rattei T."/>
            <person name="Myers G.S."/>
            <person name="Horn M."/>
        </authorList>
    </citation>
    <scope>NUCLEOTIDE SEQUENCE [LARGE SCALE GENOMIC DNA]</scope>
    <source>
        <strain evidence="3">UV7</strain>
    </source>
</reference>
<reference key="1">
    <citation type="journal article" date="2011" name="Mol. Biol. Evol.">
        <title>Unity in variety -- the pan-genome of the Chlamydiae.</title>
        <authorList>
            <person name="Collingro A."/>
            <person name="Tischler P."/>
            <person name="Weinmaier T."/>
            <person name="Penz T."/>
            <person name="Heinz E."/>
            <person name="Brunham R.C."/>
            <person name="Read T.D."/>
            <person name="Bavoil P.M."/>
            <person name="Sachse K."/>
            <person name="Kahane S."/>
            <person name="Friedman M.G."/>
            <person name="Rattei T."/>
            <person name="Myers G.S.A."/>
            <person name="Horn M."/>
        </authorList>
    </citation>
    <scope>NUCLEOTIDE SEQUENCE</scope>
    <source>
        <strain>UV7</strain>
    </source>
</reference>
<feature type="compositionally biased region" description="Polar residues" evidence="1">
    <location>
        <begin position="265"/>
        <end position="280"/>
    </location>
</feature>
<dbReference type="STRING" id="765952.PUV_02430"/>
<protein>
    <submittedName>
        <fullName evidence="2">Uncharacterized protein</fullName>
    </submittedName>
</protein>
<feature type="compositionally biased region" description="Basic and acidic residues" evidence="1">
    <location>
        <begin position="172"/>
        <end position="181"/>
    </location>
</feature>
<dbReference type="AlphaFoldDB" id="F8KVQ7"/>
<dbReference type="EMBL" id="FR872580">
    <property type="protein sequence ID" value="CCB85193.1"/>
    <property type="molecule type" value="Genomic_DNA"/>
</dbReference>
<accession>F8KVQ7</accession>
<feature type="compositionally biased region" description="Polar residues" evidence="1">
    <location>
        <begin position="380"/>
        <end position="391"/>
    </location>
</feature>
<evidence type="ECO:0000313" key="2">
    <source>
        <dbReference type="EMBL" id="CCB85193.1"/>
    </source>
</evidence>
<dbReference type="Proteomes" id="UP000000495">
    <property type="component" value="Chromosome"/>
</dbReference>
<feature type="compositionally biased region" description="Basic and acidic residues" evidence="1">
    <location>
        <begin position="366"/>
        <end position="377"/>
    </location>
</feature>
<feature type="compositionally biased region" description="Basic and acidic residues" evidence="1">
    <location>
        <begin position="392"/>
        <end position="409"/>
    </location>
</feature>